<dbReference type="GO" id="GO:0006310">
    <property type="term" value="P:DNA recombination"/>
    <property type="evidence" value="ECO:0007669"/>
    <property type="project" value="UniProtKB-KW"/>
</dbReference>
<dbReference type="CDD" id="cd00397">
    <property type="entry name" value="DNA_BRE_C"/>
    <property type="match status" value="1"/>
</dbReference>
<sequence length="298" mass="32610">MDAEFFTNATAMLRAAAAGIRYDHIAAAHGVTKSTVSNRVRRLALALQQVVGVLEVDEDTSPSASLLRNHQDAYLEALEHFRPGAVPAHFEPPQTLTSAQVELLLGKIHQHSHAPLRDKALLLVLLSTGAKPLEIAQLTVQDYMDATGHVRNHSILRAEIATNHADRPLQFNCPDTVAAIDAYLAERLVKQLGASAKHGFRGLDPASRLFLSRDGRPMRISRSNTRSRYLVCKEMHEIFRRMFNHAGLAGLNTACARRMAASRMWEEGASHQDIGHALGVKCAAVHQLLKAAGAQHAL</sequence>
<accession>A0A6L6Q0C0</accession>
<comment type="caution">
    <text evidence="3">The sequence shown here is derived from an EMBL/GenBank/DDBJ whole genome shotgun (WGS) entry which is preliminary data.</text>
</comment>
<dbReference type="AlphaFoldDB" id="A0A6L6Q0C0"/>
<evidence type="ECO:0000313" key="3">
    <source>
        <dbReference type="EMBL" id="MTW02688.1"/>
    </source>
</evidence>
<dbReference type="RefSeq" id="WP_155439087.1">
    <property type="nucleotide sequence ID" value="NZ_WNLA01000006.1"/>
</dbReference>
<keyword evidence="4" id="KW-1185">Reference proteome</keyword>
<dbReference type="Gene3D" id="1.10.443.10">
    <property type="entry name" value="Intergrase catalytic core"/>
    <property type="match status" value="1"/>
</dbReference>
<dbReference type="InterPro" id="IPR013762">
    <property type="entry name" value="Integrase-like_cat_sf"/>
</dbReference>
<evidence type="ECO:0000313" key="4">
    <source>
        <dbReference type="Proteomes" id="UP000484015"/>
    </source>
</evidence>
<dbReference type="SUPFAM" id="SSF56349">
    <property type="entry name" value="DNA breaking-rejoining enzymes"/>
    <property type="match status" value="1"/>
</dbReference>
<proteinExistence type="predicted"/>
<gene>
    <name evidence="3" type="ORF">GM668_11395</name>
</gene>
<dbReference type="GO" id="GO:0003677">
    <property type="term" value="F:DNA binding"/>
    <property type="evidence" value="ECO:0007669"/>
    <property type="project" value="InterPro"/>
</dbReference>
<protein>
    <submittedName>
        <fullName evidence="3">Tyrosine-type recombinase/integrase</fullName>
    </submittedName>
</protein>
<keyword evidence="1" id="KW-0233">DNA recombination</keyword>
<dbReference type="EMBL" id="WNLA01000006">
    <property type="protein sequence ID" value="MTW02688.1"/>
    <property type="molecule type" value="Genomic_DNA"/>
</dbReference>
<dbReference type="GO" id="GO:0015074">
    <property type="term" value="P:DNA integration"/>
    <property type="evidence" value="ECO:0007669"/>
    <property type="project" value="InterPro"/>
</dbReference>
<dbReference type="InterPro" id="IPR011010">
    <property type="entry name" value="DNA_brk_join_enz"/>
</dbReference>
<dbReference type="InterPro" id="IPR002104">
    <property type="entry name" value="Integrase_catalytic"/>
</dbReference>
<dbReference type="Pfam" id="PF00589">
    <property type="entry name" value="Phage_integrase"/>
    <property type="match status" value="1"/>
</dbReference>
<dbReference type="PROSITE" id="PS51898">
    <property type="entry name" value="TYR_RECOMBINASE"/>
    <property type="match status" value="1"/>
</dbReference>
<name>A0A6L6Q0C0_9BURK</name>
<reference evidence="3 4" key="1">
    <citation type="submission" date="2019-11" db="EMBL/GenBank/DDBJ databases">
        <title>Type strains purchased from KCTC, JCM and DSMZ.</title>
        <authorList>
            <person name="Lu H."/>
        </authorList>
    </citation>
    <scope>NUCLEOTIDE SEQUENCE [LARGE SCALE GENOMIC DNA]</scope>
    <source>
        <strain evidence="3 4">KCTC 42409</strain>
    </source>
</reference>
<dbReference type="Proteomes" id="UP000484015">
    <property type="component" value="Unassembled WGS sequence"/>
</dbReference>
<evidence type="ECO:0000256" key="1">
    <source>
        <dbReference type="ARBA" id="ARBA00023172"/>
    </source>
</evidence>
<organism evidence="3 4">
    <name type="scientific">Pseudoduganella ginsengisoli</name>
    <dbReference type="NCBI Taxonomy" id="1462440"/>
    <lineage>
        <taxon>Bacteria</taxon>
        <taxon>Pseudomonadati</taxon>
        <taxon>Pseudomonadota</taxon>
        <taxon>Betaproteobacteria</taxon>
        <taxon>Burkholderiales</taxon>
        <taxon>Oxalobacteraceae</taxon>
        <taxon>Telluria group</taxon>
        <taxon>Pseudoduganella</taxon>
    </lineage>
</organism>
<feature type="domain" description="Tyr recombinase" evidence="2">
    <location>
        <begin position="91"/>
        <end position="298"/>
    </location>
</feature>
<dbReference type="OrthoDB" id="305957at2"/>
<evidence type="ECO:0000259" key="2">
    <source>
        <dbReference type="PROSITE" id="PS51898"/>
    </source>
</evidence>